<dbReference type="PANTHER" id="PTHR30625">
    <property type="entry name" value="PROTEIN TOLQ"/>
    <property type="match status" value="1"/>
</dbReference>
<dbReference type="Pfam" id="PF01618">
    <property type="entry name" value="MotA_ExbB"/>
    <property type="match status" value="1"/>
</dbReference>
<evidence type="ECO:0000256" key="7">
    <source>
        <dbReference type="ARBA" id="ARBA00023136"/>
    </source>
</evidence>
<evidence type="ECO:0000313" key="11">
    <source>
        <dbReference type="EMBL" id="QSR86667.1"/>
    </source>
</evidence>
<dbReference type="InterPro" id="IPR050790">
    <property type="entry name" value="ExbB/TolQ_transport"/>
</dbReference>
<evidence type="ECO:0000256" key="4">
    <source>
        <dbReference type="ARBA" id="ARBA00022692"/>
    </source>
</evidence>
<evidence type="ECO:0000256" key="2">
    <source>
        <dbReference type="ARBA" id="ARBA00022448"/>
    </source>
</evidence>
<keyword evidence="5 8" id="KW-0653">Protein transport</keyword>
<reference evidence="11 12" key="1">
    <citation type="submission" date="2020-12" db="EMBL/GenBank/DDBJ databases">
        <authorList>
            <person name="Awala S.I."/>
            <person name="Gwak J.-H."/>
            <person name="Kim S.-J."/>
            <person name="Rhee S.-K."/>
        </authorList>
    </citation>
    <scope>NUCLEOTIDE SEQUENCE [LARGE SCALE GENOMIC DNA]</scope>
    <source>
        <strain evidence="11 12">IT5</strain>
    </source>
</reference>
<dbReference type="PANTHER" id="PTHR30625:SF15">
    <property type="entry name" value="BIOPOLYMER TRANSPORT PROTEIN EXBB"/>
    <property type="match status" value="1"/>
</dbReference>
<protein>
    <submittedName>
        <fullName evidence="11">MotA/TolQ/ExbB proton channel family protein</fullName>
    </submittedName>
</protein>
<evidence type="ECO:0000256" key="5">
    <source>
        <dbReference type="ARBA" id="ARBA00022927"/>
    </source>
</evidence>
<proteinExistence type="inferred from homology"/>
<dbReference type="RefSeq" id="WP_206846594.1">
    <property type="nucleotide sequence ID" value="NZ_CP065956.1"/>
</dbReference>
<dbReference type="EMBL" id="CP065956">
    <property type="protein sequence ID" value="QSR86667.1"/>
    <property type="molecule type" value="Genomic_DNA"/>
</dbReference>
<evidence type="ECO:0000256" key="6">
    <source>
        <dbReference type="ARBA" id="ARBA00022989"/>
    </source>
</evidence>
<feature type="domain" description="MotA/TolQ/ExbB proton channel" evidence="10">
    <location>
        <begin position="85"/>
        <end position="205"/>
    </location>
</feature>
<organism evidence="11 12">
    <name type="scientific">Candidatus Methylacidiphilum infernorum</name>
    <dbReference type="NCBI Taxonomy" id="511746"/>
    <lineage>
        <taxon>Bacteria</taxon>
        <taxon>Pseudomonadati</taxon>
        <taxon>Verrucomicrobiota</taxon>
        <taxon>Methylacidiphilae</taxon>
        <taxon>Methylacidiphilales</taxon>
        <taxon>Methylacidiphilaceae</taxon>
        <taxon>Methylacidiphilum (ex Ratnadevi et al. 2023)</taxon>
    </lineage>
</organism>
<dbReference type="Proteomes" id="UP000663088">
    <property type="component" value="Chromosome"/>
</dbReference>
<keyword evidence="12" id="KW-1185">Reference proteome</keyword>
<keyword evidence="6 9" id="KW-1133">Transmembrane helix</keyword>
<feature type="transmembrane region" description="Helical" evidence="9">
    <location>
        <begin position="172"/>
        <end position="193"/>
    </location>
</feature>
<evidence type="ECO:0000256" key="1">
    <source>
        <dbReference type="ARBA" id="ARBA00004651"/>
    </source>
</evidence>
<feature type="transmembrane region" description="Helical" evidence="9">
    <location>
        <begin position="27"/>
        <end position="44"/>
    </location>
</feature>
<accession>A0ABX7PUT3</accession>
<sequence>MVTLASINWNQFSSYFAIKNFVEGSGLFIYPVILCSIVGLAIILERSFSLRRSKIIPKKLVKAIEELGWGENPEHIEKLCQDQKSPLSRLVYLCLQNMSWSKYENSEALQVKARAEIAQLEKGLVILEIIVGIGPLLGLLGTLSGLITIFGNVGAHGMATQGAAIAHGISEALHTTFAGLGIAVPCLIAHSLFTRKVEAYAVEMETLCSEFLAKIYTEAPAPEDVNY</sequence>
<evidence type="ECO:0000256" key="8">
    <source>
        <dbReference type="RuleBase" id="RU004057"/>
    </source>
</evidence>
<gene>
    <name evidence="11" type="ORF">EM20IM_09340</name>
</gene>
<comment type="similarity">
    <text evidence="8">Belongs to the exbB/tolQ family.</text>
</comment>
<dbReference type="InterPro" id="IPR002898">
    <property type="entry name" value="MotA_ExbB_proton_chnl"/>
</dbReference>
<keyword evidence="3" id="KW-1003">Cell membrane</keyword>
<evidence type="ECO:0000256" key="9">
    <source>
        <dbReference type="SAM" id="Phobius"/>
    </source>
</evidence>
<evidence type="ECO:0000259" key="10">
    <source>
        <dbReference type="Pfam" id="PF01618"/>
    </source>
</evidence>
<keyword evidence="4 9" id="KW-0812">Transmembrane</keyword>
<keyword evidence="2 8" id="KW-0813">Transport</keyword>
<name>A0ABX7PUT3_9BACT</name>
<feature type="transmembrane region" description="Helical" evidence="9">
    <location>
        <begin position="124"/>
        <end position="152"/>
    </location>
</feature>
<keyword evidence="7 9" id="KW-0472">Membrane</keyword>
<evidence type="ECO:0000313" key="12">
    <source>
        <dbReference type="Proteomes" id="UP000663088"/>
    </source>
</evidence>
<evidence type="ECO:0000256" key="3">
    <source>
        <dbReference type="ARBA" id="ARBA00022475"/>
    </source>
</evidence>
<comment type="subcellular location">
    <subcellularLocation>
        <location evidence="1">Cell membrane</location>
        <topology evidence="1">Multi-pass membrane protein</topology>
    </subcellularLocation>
    <subcellularLocation>
        <location evidence="8">Membrane</location>
        <topology evidence="8">Multi-pass membrane protein</topology>
    </subcellularLocation>
</comment>